<dbReference type="Gene3D" id="3.40.50.1820">
    <property type="entry name" value="alpha/beta hydrolase"/>
    <property type="match status" value="1"/>
</dbReference>
<protein>
    <submittedName>
        <fullName evidence="6">Abhydrolase domain-containing protein 3</fullName>
    </submittedName>
</protein>
<evidence type="ECO:0000256" key="5">
    <source>
        <dbReference type="SAM" id="MobiDB-lite"/>
    </source>
</evidence>
<feature type="region of interest" description="Disordered" evidence="5">
    <location>
        <begin position="1"/>
        <end position="40"/>
    </location>
</feature>
<feature type="active site" description="Charge relay system" evidence="4">
    <location>
        <position position="317"/>
    </location>
</feature>
<dbReference type="Proteomes" id="UP000283509">
    <property type="component" value="Unassembled WGS sequence"/>
</dbReference>
<dbReference type="PANTHER" id="PTHR10794">
    <property type="entry name" value="ABHYDROLASE DOMAIN-CONTAINING PROTEIN"/>
    <property type="match status" value="1"/>
</dbReference>
<dbReference type="AlphaFoldDB" id="A0A423SMQ9"/>
<dbReference type="PROSITE" id="PS01133">
    <property type="entry name" value="UPF0017"/>
    <property type="match status" value="1"/>
</dbReference>
<dbReference type="InterPro" id="IPR012020">
    <property type="entry name" value="ABHD4"/>
</dbReference>
<keyword evidence="7" id="KW-1185">Reference proteome</keyword>
<organism evidence="6 7">
    <name type="scientific">Penaeus vannamei</name>
    <name type="common">Whiteleg shrimp</name>
    <name type="synonym">Litopenaeus vannamei</name>
    <dbReference type="NCBI Taxonomy" id="6689"/>
    <lineage>
        <taxon>Eukaryota</taxon>
        <taxon>Metazoa</taxon>
        <taxon>Ecdysozoa</taxon>
        <taxon>Arthropoda</taxon>
        <taxon>Crustacea</taxon>
        <taxon>Multicrustacea</taxon>
        <taxon>Malacostraca</taxon>
        <taxon>Eumalacostraca</taxon>
        <taxon>Eucarida</taxon>
        <taxon>Decapoda</taxon>
        <taxon>Dendrobranchiata</taxon>
        <taxon>Penaeoidea</taxon>
        <taxon>Penaeidae</taxon>
        <taxon>Penaeus</taxon>
    </lineage>
</organism>
<comment type="similarity">
    <text evidence="1">Belongs to the AB hydrolase superfamily. AB hydrolase 4 family.</text>
</comment>
<dbReference type="GO" id="GO:0047372">
    <property type="term" value="F:monoacylglycerol lipase activity"/>
    <property type="evidence" value="ECO:0007669"/>
    <property type="project" value="TreeGrafter"/>
</dbReference>
<evidence type="ECO:0000256" key="3">
    <source>
        <dbReference type="ARBA" id="ARBA00022801"/>
    </source>
</evidence>
<dbReference type="PIRSF" id="PIRSF005211">
    <property type="entry name" value="Ab_hydro_YheT"/>
    <property type="match status" value="1"/>
</dbReference>
<comment type="caution">
    <text evidence="6">The sequence shown here is derived from an EMBL/GenBank/DDBJ whole genome shotgun (WGS) entry which is preliminary data.</text>
</comment>
<reference evidence="6 7" key="2">
    <citation type="submission" date="2019-01" db="EMBL/GenBank/DDBJ databases">
        <title>The decoding of complex shrimp genome reveals the adaptation for benthos swimmer, frequently molting mechanism and breeding impact on genome.</title>
        <authorList>
            <person name="Sun Y."/>
            <person name="Gao Y."/>
            <person name="Yu Y."/>
        </authorList>
    </citation>
    <scope>NUCLEOTIDE SEQUENCE [LARGE SCALE GENOMIC DNA]</scope>
    <source>
        <tissue evidence="6">Muscle</tissue>
    </source>
</reference>
<dbReference type="SUPFAM" id="SSF53474">
    <property type="entry name" value="alpha/beta-Hydrolases"/>
    <property type="match status" value="1"/>
</dbReference>
<name>A0A423SMQ9_PENVA</name>
<dbReference type="GO" id="GO:0008126">
    <property type="term" value="F:acetylesterase activity"/>
    <property type="evidence" value="ECO:0007669"/>
    <property type="project" value="TreeGrafter"/>
</dbReference>
<dbReference type="PANTHER" id="PTHR10794:SF63">
    <property type="entry name" value="ALPHA_BETA HYDROLASE 1, ISOFORM A"/>
    <property type="match status" value="1"/>
</dbReference>
<sequence>MLSPIDPSAVPGNTNHTNASHFTPQPNSRLSHPSSCPQRPLVASRDSAWRDFLEENLVILQERYWPTPWCLESRLQTVLASILRYRLLPRVTYRKEVLQLRDGGQVCLDWLDGAGEVSSPIILILPGLTGSSQSDYIKGLVLTGSKTGARCVTTRTYCAANSDDLEEALQHLRTTYPNVPLIAAGVSLGASIIGNFLTTRGEQAGEYLVAAVVFSTPWNMQLGVKSMERPLCNLLLNRYLVACLCGLVSSMSYQLAGDHKWNYDHVMKSKSFREFDSRFTAMQFGFRDAEDYYKTSSLHEKLDDIRVPLLCLNAADDPFQPMEGVPVEAAKRSSHVALIVTARGGHIGFMEGFLPTCTYYSDRLFLQVLNSIFTNLDKMVAIKKEANDYARRKALESTSKS</sequence>
<evidence type="ECO:0000313" key="7">
    <source>
        <dbReference type="Proteomes" id="UP000283509"/>
    </source>
</evidence>
<evidence type="ECO:0000313" key="6">
    <source>
        <dbReference type="EMBL" id="ROT65482.1"/>
    </source>
</evidence>
<dbReference type="GO" id="GO:0051793">
    <property type="term" value="P:medium-chain fatty acid catabolic process"/>
    <property type="evidence" value="ECO:0007669"/>
    <property type="project" value="TreeGrafter"/>
</dbReference>
<dbReference type="InterPro" id="IPR029058">
    <property type="entry name" value="AB_hydrolase_fold"/>
</dbReference>
<keyword evidence="2" id="KW-0719">Serine esterase</keyword>
<dbReference type="InterPro" id="IPR000952">
    <property type="entry name" value="AB_hydrolase_4_CS"/>
</dbReference>
<dbReference type="EMBL" id="QCYY01003082">
    <property type="protein sequence ID" value="ROT65482.1"/>
    <property type="molecule type" value="Genomic_DNA"/>
</dbReference>
<dbReference type="GO" id="GO:0051792">
    <property type="term" value="P:medium-chain fatty acid biosynthetic process"/>
    <property type="evidence" value="ECO:0007669"/>
    <property type="project" value="TreeGrafter"/>
</dbReference>
<feature type="compositionally biased region" description="Polar residues" evidence="5">
    <location>
        <begin position="11"/>
        <end position="37"/>
    </location>
</feature>
<dbReference type="STRING" id="6689.A0A423SMQ9"/>
<proteinExistence type="inferred from homology"/>
<feature type="active site" description="Charge relay system" evidence="4">
    <location>
        <position position="346"/>
    </location>
</feature>
<dbReference type="InterPro" id="IPR050960">
    <property type="entry name" value="AB_hydrolase_4_sf"/>
</dbReference>
<reference evidence="6 7" key="1">
    <citation type="submission" date="2018-04" db="EMBL/GenBank/DDBJ databases">
        <authorList>
            <person name="Zhang X."/>
            <person name="Yuan J."/>
            <person name="Li F."/>
            <person name="Xiang J."/>
        </authorList>
    </citation>
    <scope>NUCLEOTIDE SEQUENCE [LARGE SCALE GENOMIC DNA]</scope>
    <source>
        <tissue evidence="6">Muscle</tissue>
    </source>
</reference>
<keyword evidence="3 6" id="KW-0378">Hydrolase</keyword>
<evidence type="ECO:0000256" key="1">
    <source>
        <dbReference type="ARBA" id="ARBA00010884"/>
    </source>
</evidence>
<accession>A0A423SMQ9</accession>
<feature type="active site" description="Charge relay system" evidence="4">
    <location>
        <position position="187"/>
    </location>
</feature>
<dbReference type="OrthoDB" id="247542at2759"/>
<evidence type="ECO:0000256" key="2">
    <source>
        <dbReference type="ARBA" id="ARBA00022487"/>
    </source>
</evidence>
<gene>
    <name evidence="6" type="ORF">C7M84_016561</name>
</gene>
<evidence type="ECO:0000256" key="4">
    <source>
        <dbReference type="PIRSR" id="PIRSR005211-1"/>
    </source>
</evidence>